<accession>L5L3C1</accession>
<dbReference type="EMBL" id="KB030337">
    <property type="protein sequence ID" value="ELK18142.1"/>
    <property type="molecule type" value="Genomic_DNA"/>
</dbReference>
<evidence type="ECO:0000313" key="2">
    <source>
        <dbReference type="Proteomes" id="UP000010552"/>
    </source>
</evidence>
<feature type="non-terminal residue" evidence="1">
    <location>
        <position position="1"/>
    </location>
</feature>
<proteinExistence type="predicted"/>
<name>L5L3C1_PTEAL</name>
<dbReference type="Proteomes" id="UP000010552">
    <property type="component" value="Unassembled WGS sequence"/>
</dbReference>
<evidence type="ECO:0000313" key="1">
    <source>
        <dbReference type="EMBL" id="ELK18142.1"/>
    </source>
</evidence>
<protein>
    <submittedName>
        <fullName evidence="1">Uncharacterized protein</fullName>
    </submittedName>
</protein>
<organism evidence="1 2">
    <name type="scientific">Pteropus alecto</name>
    <name type="common">Black flying fox</name>
    <dbReference type="NCBI Taxonomy" id="9402"/>
    <lineage>
        <taxon>Eukaryota</taxon>
        <taxon>Metazoa</taxon>
        <taxon>Chordata</taxon>
        <taxon>Craniata</taxon>
        <taxon>Vertebrata</taxon>
        <taxon>Euteleostomi</taxon>
        <taxon>Mammalia</taxon>
        <taxon>Eutheria</taxon>
        <taxon>Laurasiatheria</taxon>
        <taxon>Chiroptera</taxon>
        <taxon>Yinpterochiroptera</taxon>
        <taxon>Pteropodoidea</taxon>
        <taxon>Pteropodidae</taxon>
        <taxon>Pteropodinae</taxon>
        <taxon>Pteropus</taxon>
    </lineage>
</organism>
<dbReference type="AlphaFoldDB" id="L5L3C1"/>
<keyword evidence="2" id="KW-1185">Reference proteome</keyword>
<dbReference type="InParanoid" id="L5L3C1"/>
<gene>
    <name evidence="1" type="ORF">PAL_GLEAN10013347</name>
</gene>
<reference evidence="2" key="1">
    <citation type="journal article" date="2013" name="Science">
        <title>Comparative analysis of bat genomes provides insight into the evolution of flight and immunity.</title>
        <authorList>
            <person name="Zhang G."/>
            <person name="Cowled C."/>
            <person name="Shi Z."/>
            <person name="Huang Z."/>
            <person name="Bishop-Lilly K.A."/>
            <person name="Fang X."/>
            <person name="Wynne J.W."/>
            <person name="Xiong Z."/>
            <person name="Baker M.L."/>
            <person name="Zhao W."/>
            <person name="Tachedjian M."/>
            <person name="Zhu Y."/>
            <person name="Zhou P."/>
            <person name="Jiang X."/>
            <person name="Ng J."/>
            <person name="Yang L."/>
            <person name="Wu L."/>
            <person name="Xiao J."/>
            <person name="Feng Y."/>
            <person name="Chen Y."/>
            <person name="Sun X."/>
            <person name="Zhang Y."/>
            <person name="Marsh G.A."/>
            <person name="Crameri G."/>
            <person name="Broder C.C."/>
            <person name="Frey K.G."/>
            <person name="Wang L.F."/>
            <person name="Wang J."/>
        </authorList>
    </citation>
    <scope>NUCLEOTIDE SEQUENCE [LARGE SCALE GENOMIC DNA]</scope>
</reference>
<sequence length="156" mass="17647">LVKCQAMLKKVRVLDLENCRKDAKIHYCTLQGRGCCKELVYATLQPLWLASDFIQPSTLAGWEWEDTLPQSEHPLLSPGLFLRACPPRTHSRPFLTSKESLVFQQRGPKRQIIRRAPVDAERTLAASNHTGLDEGFQNLVPPQGCITQCLLKQLLL</sequence>